<proteinExistence type="predicted"/>
<comment type="caution">
    <text evidence="1">The sequence shown here is derived from an EMBL/GenBank/DDBJ whole genome shotgun (WGS) entry which is preliminary data.</text>
</comment>
<dbReference type="AlphaFoldDB" id="A0A366MC71"/>
<name>A0A366MC71_9EURY</name>
<accession>A0A366MC71</accession>
<organism evidence="1 2">
    <name type="scientific">Candidatus Methanobinarius endosymbioticus</name>
    <dbReference type="NCBI Taxonomy" id="2006182"/>
    <lineage>
        <taxon>Archaea</taxon>
        <taxon>Methanobacteriati</taxon>
        <taxon>Methanobacteriota</taxon>
        <taxon>Methanomada group</taxon>
        <taxon>Methanobacteria</taxon>
        <taxon>Methanobacteriales</taxon>
        <taxon>Methanobacteriaceae</taxon>
        <taxon>Candidatus Methanobinarius</taxon>
    </lineage>
</organism>
<keyword evidence="2" id="KW-1185">Reference proteome</keyword>
<reference evidence="1 2" key="1">
    <citation type="submission" date="2018-06" db="EMBL/GenBank/DDBJ databases">
        <title>Genomic insight into two independent archaeal endosymbiosis events.</title>
        <authorList>
            <person name="Lind A.E."/>
            <person name="Lewis W.H."/>
            <person name="Spang A."/>
            <person name="Guy L."/>
            <person name="Embley M.T."/>
            <person name="Ettema T.J.G."/>
        </authorList>
    </citation>
    <scope>NUCLEOTIDE SEQUENCE [LARGE SCALE GENOMIC DNA]</scope>
    <source>
        <strain evidence="1">NOE</strain>
    </source>
</reference>
<gene>
    <name evidence="1" type="ORF">ALNOE001_11160</name>
</gene>
<evidence type="ECO:0000313" key="2">
    <source>
        <dbReference type="Proteomes" id="UP000253099"/>
    </source>
</evidence>
<evidence type="ECO:0000313" key="1">
    <source>
        <dbReference type="EMBL" id="RBQ23194.1"/>
    </source>
</evidence>
<protein>
    <submittedName>
        <fullName evidence="1">Uncharacterized protein</fullName>
    </submittedName>
</protein>
<dbReference type="Proteomes" id="UP000253099">
    <property type="component" value="Unassembled WGS sequence"/>
</dbReference>
<dbReference type="EMBL" id="NIZT01000027">
    <property type="protein sequence ID" value="RBQ23194.1"/>
    <property type="molecule type" value="Genomic_DNA"/>
</dbReference>
<sequence>MKLRLHQDHAVAKRIGFTPKYFKLSSKIYTEHRKKLFIEYIEVTNKGRRFFKSFLEAAHKEGFKIYIPQAPVYIKKIIRQYRLPFDLWVDEDEKLCLDNYAVIHLHWLEIKPDKNPEEKYYKEIENHY</sequence>